<dbReference type="InterPro" id="IPR054787">
    <property type="entry name" value="TrlF_ATPase"/>
</dbReference>
<dbReference type="GO" id="GO:0022857">
    <property type="term" value="F:transmembrane transporter activity"/>
    <property type="evidence" value="ECO:0007669"/>
    <property type="project" value="TreeGrafter"/>
</dbReference>
<dbReference type="CDD" id="cd00267">
    <property type="entry name" value="ABC_ATPase"/>
    <property type="match status" value="1"/>
</dbReference>
<evidence type="ECO:0000313" key="3">
    <source>
        <dbReference type="EMBL" id="EET44430.1"/>
    </source>
</evidence>
<reference evidence="3" key="1">
    <citation type="submission" date="2009-07" db="EMBL/GenBank/DDBJ databases">
        <authorList>
            <person name="Weinstock G."/>
            <person name="Sodergren E."/>
            <person name="Clifton S."/>
            <person name="Fulton L."/>
            <person name="Fulton B."/>
            <person name="Courtney L."/>
            <person name="Fronick C."/>
            <person name="Harrison M."/>
            <person name="Strong C."/>
            <person name="Farmer C."/>
            <person name="Delahaunty K."/>
            <person name="Markovic C."/>
            <person name="Hall O."/>
            <person name="Minx P."/>
            <person name="Tomlinson C."/>
            <person name="Mitreva M."/>
            <person name="Nelson J."/>
            <person name="Hou S."/>
            <person name="Wollam A."/>
            <person name="Pepin K.H."/>
            <person name="Johnson M."/>
            <person name="Bhonagiri V."/>
            <person name="Nash W.E."/>
            <person name="Warren W."/>
            <person name="Chinwalla A."/>
            <person name="Mardis E.R."/>
            <person name="Wilson R.K."/>
        </authorList>
    </citation>
    <scope>NUCLEOTIDE SEQUENCE [LARGE SCALE GENOMIC DNA]</scope>
    <source>
        <strain evidence="3">ATCC 29256</strain>
    </source>
</reference>
<sequence>MSNRKNLRGSIWSLWDLHIHTPASFHWNGEKFNGDKEHDNKLIDEMIHALNNAEPEVFAIMDYWTFDGWFKLQNRLKEPDSPKLEKTVFPGIELRLVAPMNGRLNAHVIFSNEIEKQILDDFKSALQIAIIDRPLSDSALIHLARQTGEDKLSKHGFQKNDTDNEEDKAIKAGSTIAEITMESYKQAISKVPNNQAIGFMPFDTNDGLDDIKWADHYAYTMTLFQSSPIFETRDFDKRCAFVGEKTDKNSKYFNNFQGALKNIPRLAVSGSDAHCFVGEAGNDDKRGYGDFPSNKKTWIKAEPTFKGLQQAILEPAKRSYVGEKPPKINEIELNKTFYIDSVEIKKTGTKSVGQWLDGCNIPLNPDLTAIIGNKGSGKSALADVIAMLGNSKQSKHFSFLKKDRFFGKSGEPANQFTGILTWHDGGKETRILSELSPEEKTERVRYIPQGYFEELCNEHTSGESNAFERELRSVIFSHTSEDMRLDALDFEQLIEKQEQSLRNRLSEYRKDLAKINEEIVGIEAQLQPIELKKLTETLQLKNAQIEEHKKLKPDEVIQPEIALDTIQQKIADDLAEVNRQIQNRQERLKTIASANTELAKQKQAIFDIQERLSLLQRSFDQLKQESADDLILLELSWNDIAVLDIRTSVLVSKKEMISSKQLELKTESERVEGEINELTGKQKTYTAQLDAPQRQYEAYQRQLTEWTQKLDALTGSTTEPETKIGLETRIKQIEQLPLELQKLREKRLQLSRDIFDTLNAQREERERLFKPVQDLIQDNSLIRDDYKLQFQATLSASSDAIANQLFGLIKQTSGEFRGQDEALTVIRTLFDAYDLNHKEGVTGFISNLFEKIETASKGNNEKAVGISNILKKDQTANAVYDLIFGLEFLEPRYSLVFQDTQIEQLSPGQRGALLLIFYLLVDKGQLPIILDQPEENLDNETVFRLLVPVLSEAKKKRQIIMVTHNPNLAVVCDAEQIIYANFSRSDNFTISYQAGAIENDEINKRVVTVLEGTKPAFDNRSGKYF</sequence>
<dbReference type="Pfam" id="PF02463">
    <property type="entry name" value="SMC_N"/>
    <property type="match status" value="1"/>
</dbReference>
<dbReference type="SUPFAM" id="SSF52540">
    <property type="entry name" value="P-loop containing nucleoside triphosphate hydrolases"/>
    <property type="match status" value="1"/>
</dbReference>
<dbReference type="InterPro" id="IPR016195">
    <property type="entry name" value="Pol/histidinol_Pase-like"/>
</dbReference>
<dbReference type="InterPro" id="IPR027417">
    <property type="entry name" value="P-loop_NTPase"/>
</dbReference>
<keyword evidence="4" id="KW-1185">Reference proteome</keyword>
<dbReference type="SUPFAM" id="SSF89550">
    <property type="entry name" value="PHP domain-like"/>
    <property type="match status" value="1"/>
</dbReference>
<accession>C6M5V2</accession>
<dbReference type="InterPro" id="IPR015854">
    <property type="entry name" value="ABC_transpr_LolD-like"/>
</dbReference>
<dbReference type="InterPro" id="IPR003395">
    <property type="entry name" value="RecF/RecN/SMC_N"/>
</dbReference>
<evidence type="ECO:0000256" key="1">
    <source>
        <dbReference type="SAM" id="Coils"/>
    </source>
</evidence>
<evidence type="ECO:0000259" key="2">
    <source>
        <dbReference type="Pfam" id="PF02463"/>
    </source>
</evidence>
<keyword evidence="1" id="KW-0175">Coiled coil</keyword>
<dbReference type="eggNOG" id="COG1196">
    <property type="taxonomic scope" value="Bacteria"/>
</dbReference>
<dbReference type="eggNOG" id="COG1136">
    <property type="taxonomic scope" value="Bacteria"/>
</dbReference>
<organism evidence="3 4">
    <name type="scientific">Neisseria sicca ATCC 29256</name>
    <dbReference type="NCBI Taxonomy" id="547045"/>
    <lineage>
        <taxon>Bacteria</taxon>
        <taxon>Pseudomonadati</taxon>
        <taxon>Pseudomonadota</taxon>
        <taxon>Betaproteobacteria</taxon>
        <taxon>Neisseriales</taxon>
        <taxon>Neisseriaceae</taxon>
        <taxon>Neisseria</taxon>
    </lineage>
</organism>
<feature type="coiled-coil region" evidence="1">
    <location>
        <begin position="491"/>
        <end position="551"/>
    </location>
</feature>
<dbReference type="NCBIfam" id="NF045780">
    <property type="entry name" value="TrlF_fam_ATP"/>
    <property type="match status" value="1"/>
</dbReference>
<name>C6M5V2_NEISI</name>
<proteinExistence type="predicted"/>
<dbReference type="RefSeq" id="WP_003758685.1">
    <property type="nucleotide sequence ID" value="NZ_ACKO02000010.1"/>
</dbReference>
<evidence type="ECO:0000313" key="4">
    <source>
        <dbReference type="Proteomes" id="UP000005365"/>
    </source>
</evidence>
<dbReference type="Gene3D" id="3.40.50.300">
    <property type="entry name" value="P-loop containing nucleotide triphosphate hydrolases"/>
    <property type="match status" value="2"/>
</dbReference>
<dbReference type="Proteomes" id="UP000005365">
    <property type="component" value="Unassembled WGS sequence"/>
</dbReference>
<dbReference type="GO" id="GO:0005886">
    <property type="term" value="C:plasma membrane"/>
    <property type="evidence" value="ECO:0007669"/>
    <property type="project" value="TreeGrafter"/>
</dbReference>
<dbReference type="EMBL" id="ACKO02000010">
    <property type="protein sequence ID" value="EET44430.1"/>
    <property type="molecule type" value="Genomic_DNA"/>
</dbReference>
<comment type="caution">
    <text evidence="3">The sequence shown here is derived from an EMBL/GenBank/DDBJ whole genome shotgun (WGS) entry which is preliminary data.</text>
</comment>
<protein>
    <submittedName>
        <fullName evidence="3">RecF/RecN/SMC N-terminal domain protein</fullName>
    </submittedName>
</protein>
<dbReference type="Gene3D" id="3.20.20.140">
    <property type="entry name" value="Metal-dependent hydrolases"/>
    <property type="match status" value="1"/>
</dbReference>
<feature type="coiled-coil region" evidence="1">
    <location>
        <begin position="696"/>
        <end position="753"/>
    </location>
</feature>
<dbReference type="AlphaFoldDB" id="C6M5V2"/>
<dbReference type="PANTHER" id="PTHR24220">
    <property type="entry name" value="IMPORT ATP-BINDING PROTEIN"/>
    <property type="match status" value="1"/>
</dbReference>
<feature type="domain" description="RecF/RecN/SMC N-terminal" evidence="2">
    <location>
        <begin position="359"/>
        <end position="974"/>
    </location>
</feature>
<gene>
    <name evidence="3" type="ORF">NEISICOT_01901</name>
</gene>